<sequence>MRKVIPALLVVLLVAILAGAAFYYWFGREDSPSLADNATETAAGEAPGGTATTGKPAGEASSGGTDGETTANEGAGADKPAAGASASAPIVESAGTPAKTGTETKVEALAETVSEAASKAGALVGKAARNASEAVEEATREAVETIEKLADEARGTTGTVAGGLGTPAKPAGETDSAPATPAVPGQAIASAADQATDAAKAAGPSAPEPVAGGQTKQGGQAETGGQAVAALPQGGADAADKAAGKAAAPSEEGAAPGDDSAVPGPSFDIVRVEQNCEALFAGRAAPGATVTIESDGTVIGTIVADGRGEWVFLPPEPLPAGTHVFSLRSTVDGAATGASAETVTILVPDCAGKGGVEAPETAIAVLTPNAGDAPSKLLQGPPPSGDRSKARALALGAVDYDEEGQVALSGTAEPGNLVRVYIDNRLVGEALVDAEGRWRLRPDGMVEPGVHDLRLDQIGKSGEEADTVVSRINLPFKRAEPGEIRLAVGETNLRVVVQPGNSLWRLARRFYGSGVRYTVIYQANDRQISDPDLIYPGQIFTVPKDKAAGNG</sequence>
<keyword evidence="2" id="KW-0812">Transmembrane</keyword>
<feature type="compositionally biased region" description="Low complexity" evidence="1">
    <location>
        <begin position="74"/>
        <end position="89"/>
    </location>
</feature>
<dbReference type="InterPro" id="IPR018392">
    <property type="entry name" value="LysM"/>
</dbReference>
<keyword evidence="2" id="KW-1133">Transmembrane helix</keyword>
<feature type="compositionally biased region" description="Low complexity" evidence="1">
    <location>
        <begin position="39"/>
        <end position="60"/>
    </location>
</feature>
<dbReference type="EMBL" id="FWFR01000005">
    <property type="protein sequence ID" value="SLN76853.1"/>
    <property type="molecule type" value="Genomic_DNA"/>
</dbReference>
<protein>
    <submittedName>
        <fullName evidence="4">LysM domain/BON superfamily protein</fullName>
    </submittedName>
</protein>
<keyword evidence="5" id="KW-1185">Reference proteome</keyword>
<dbReference type="RefSeq" id="WP_085885551.1">
    <property type="nucleotide sequence ID" value="NZ_FWFR01000005.1"/>
</dbReference>
<dbReference type="SMART" id="SM00257">
    <property type="entry name" value="LysM"/>
    <property type="match status" value="1"/>
</dbReference>
<name>A0A1Y5TYZ4_9PROT</name>
<evidence type="ECO:0000313" key="5">
    <source>
        <dbReference type="Proteomes" id="UP000193200"/>
    </source>
</evidence>
<dbReference type="InterPro" id="IPR036779">
    <property type="entry name" value="LysM_dom_sf"/>
</dbReference>
<evidence type="ECO:0000256" key="2">
    <source>
        <dbReference type="SAM" id="Phobius"/>
    </source>
</evidence>
<evidence type="ECO:0000313" key="4">
    <source>
        <dbReference type="EMBL" id="SLN76853.1"/>
    </source>
</evidence>
<dbReference type="Gene3D" id="3.10.350.10">
    <property type="entry name" value="LysM domain"/>
    <property type="match status" value="1"/>
</dbReference>
<feature type="domain" description="LysM" evidence="3">
    <location>
        <begin position="493"/>
        <end position="542"/>
    </location>
</feature>
<keyword evidence="2" id="KW-0472">Membrane</keyword>
<feature type="compositionally biased region" description="Low complexity" evidence="1">
    <location>
        <begin position="244"/>
        <end position="257"/>
    </location>
</feature>
<dbReference type="PANTHER" id="PTHR34700">
    <property type="entry name" value="POTASSIUM BINDING PROTEIN KBP"/>
    <property type="match status" value="1"/>
</dbReference>
<dbReference type="Proteomes" id="UP000193200">
    <property type="component" value="Unassembled WGS sequence"/>
</dbReference>
<feature type="region of interest" description="Disordered" evidence="1">
    <location>
        <begin position="39"/>
        <end position="103"/>
    </location>
</feature>
<dbReference type="InterPro" id="IPR052196">
    <property type="entry name" value="Bact_Kbp"/>
</dbReference>
<dbReference type="InParanoid" id="A0A1Y5TYZ4"/>
<feature type="region of interest" description="Disordered" evidence="1">
    <location>
        <begin position="156"/>
        <end position="266"/>
    </location>
</feature>
<evidence type="ECO:0000256" key="1">
    <source>
        <dbReference type="SAM" id="MobiDB-lite"/>
    </source>
</evidence>
<feature type="transmembrane region" description="Helical" evidence="2">
    <location>
        <begin position="7"/>
        <end position="26"/>
    </location>
</feature>
<dbReference type="AlphaFoldDB" id="A0A1Y5TYZ4"/>
<dbReference type="Gene3D" id="2.60.40.10">
    <property type="entry name" value="Immunoglobulins"/>
    <property type="match status" value="2"/>
</dbReference>
<dbReference type="SUPFAM" id="SSF54106">
    <property type="entry name" value="LysM domain"/>
    <property type="match status" value="1"/>
</dbReference>
<dbReference type="Pfam" id="PF01476">
    <property type="entry name" value="LysM"/>
    <property type="match status" value="1"/>
</dbReference>
<accession>A0A1Y5TYZ4</accession>
<organism evidence="4 5">
    <name type="scientific">Oceanibacterium hippocampi</name>
    <dbReference type="NCBI Taxonomy" id="745714"/>
    <lineage>
        <taxon>Bacteria</taxon>
        <taxon>Pseudomonadati</taxon>
        <taxon>Pseudomonadota</taxon>
        <taxon>Alphaproteobacteria</taxon>
        <taxon>Sneathiellales</taxon>
        <taxon>Sneathiellaceae</taxon>
        <taxon>Oceanibacterium</taxon>
    </lineage>
</organism>
<dbReference type="CDD" id="cd00118">
    <property type="entry name" value="LysM"/>
    <property type="match status" value="1"/>
</dbReference>
<dbReference type="PROSITE" id="PS51782">
    <property type="entry name" value="LYSM"/>
    <property type="match status" value="1"/>
</dbReference>
<reference evidence="4 5" key="1">
    <citation type="submission" date="2017-03" db="EMBL/GenBank/DDBJ databases">
        <authorList>
            <person name="Afonso C.L."/>
            <person name="Miller P.J."/>
            <person name="Scott M.A."/>
            <person name="Spackman E."/>
            <person name="Goraichik I."/>
            <person name="Dimitrov K.M."/>
            <person name="Suarez D.L."/>
            <person name="Swayne D.E."/>
        </authorList>
    </citation>
    <scope>NUCLEOTIDE SEQUENCE [LARGE SCALE GENOMIC DNA]</scope>
    <source>
        <strain evidence="4 5">CECT 7691</strain>
    </source>
</reference>
<feature type="compositionally biased region" description="Low complexity" evidence="1">
    <location>
        <begin position="187"/>
        <end position="202"/>
    </location>
</feature>
<evidence type="ECO:0000259" key="3">
    <source>
        <dbReference type="PROSITE" id="PS51782"/>
    </source>
</evidence>
<dbReference type="OrthoDB" id="370541at2"/>
<gene>
    <name evidence="4" type="ORF">OCH7691_04214</name>
</gene>
<dbReference type="InterPro" id="IPR013783">
    <property type="entry name" value="Ig-like_fold"/>
</dbReference>
<proteinExistence type="predicted"/>
<dbReference type="PANTHER" id="PTHR34700:SF4">
    <property type="entry name" value="PHAGE-LIKE ELEMENT PBSX PROTEIN XKDP"/>
    <property type="match status" value="1"/>
</dbReference>